<evidence type="ECO:0000313" key="2">
    <source>
        <dbReference type="Proteomes" id="UP000185911"/>
    </source>
</evidence>
<dbReference type="Proteomes" id="UP000185911">
    <property type="component" value="Unassembled WGS sequence"/>
</dbReference>
<accession>A0A1Q8YF20</accession>
<sequence length="51" mass="5722">MQTLQSVLRQEVDRADVDSRSQISLLIGKLACKLHNRTMTIPYLSQAAALH</sequence>
<dbReference type="AlphaFoldDB" id="A0A1Q8YF20"/>
<name>A0A1Q8YF20_9BURK</name>
<evidence type="ECO:0000313" key="1">
    <source>
        <dbReference type="EMBL" id="OLP06470.1"/>
    </source>
</evidence>
<organism evidence="1 2">
    <name type="scientific">Rhodoferax antarcticus ANT.BR</name>
    <dbReference type="NCBI Taxonomy" id="1111071"/>
    <lineage>
        <taxon>Bacteria</taxon>
        <taxon>Pseudomonadati</taxon>
        <taxon>Pseudomonadota</taxon>
        <taxon>Betaproteobacteria</taxon>
        <taxon>Burkholderiales</taxon>
        <taxon>Comamonadaceae</taxon>
        <taxon>Rhodoferax</taxon>
    </lineage>
</organism>
<dbReference type="EMBL" id="MSYM01000013">
    <property type="protein sequence ID" value="OLP06470.1"/>
    <property type="molecule type" value="Genomic_DNA"/>
</dbReference>
<comment type="caution">
    <text evidence="1">The sequence shown here is derived from an EMBL/GenBank/DDBJ whole genome shotgun (WGS) entry which is preliminary data.</text>
</comment>
<gene>
    <name evidence="1" type="ORF">BLL52_2706</name>
</gene>
<protein>
    <submittedName>
        <fullName evidence="1">Uncharacterized protein</fullName>
    </submittedName>
</protein>
<keyword evidence="2" id="KW-1185">Reference proteome</keyword>
<reference evidence="1 2" key="1">
    <citation type="submission" date="2017-01" db="EMBL/GenBank/DDBJ databases">
        <title>Genome sequence of Rhodoferax antarcticus ANT.BR, a psychrophilic purple nonsulfur bacterium from an Antarctic microbial mat.</title>
        <authorList>
            <person name="Baker J."/>
            <person name="Riester C."/>
            <person name="Skinner B."/>
            <person name="Newell A."/>
            <person name="Swingley W."/>
            <person name="Madigan M."/>
            <person name="Jung D."/>
            <person name="Asao M."/>
            <person name="Chen M."/>
            <person name="Loughlin P."/>
            <person name="Pan H."/>
            <person name="Lin S."/>
            <person name="Li N."/>
            <person name="Shaw J."/>
            <person name="Prado M."/>
            <person name="Sherman C."/>
            <person name="Li X."/>
            <person name="Tang J."/>
            <person name="Blankenship R."/>
            <person name="Zhao T."/>
            <person name="Touchman J."/>
            <person name="Sattley M."/>
        </authorList>
    </citation>
    <scope>NUCLEOTIDE SEQUENCE [LARGE SCALE GENOMIC DNA]</scope>
    <source>
        <strain evidence="1 2">ANT.BR</strain>
    </source>
</reference>
<proteinExistence type="predicted"/>
<dbReference type="RefSeq" id="WP_156876218.1">
    <property type="nucleotide sequence ID" value="NZ_MSYM01000013.1"/>
</dbReference>